<evidence type="ECO:0000256" key="6">
    <source>
        <dbReference type="SAM" id="MobiDB-lite"/>
    </source>
</evidence>
<dbReference type="RefSeq" id="WP_218563187.1">
    <property type="nucleotide sequence ID" value="NZ_CP076643.1"/>
</dbReference>
<dbReference type="Proteomes" id="UP000694232">
    <property type="component" value="Chromosome 1"/>
</dbReference>
<feature type="transmembrane region" description="Helical" evidence="7">
    <location>
        <begin position="379"/>
        <end position="399"/>
    </location>
</feature>
<feature type="transmembrane region" description="Helical" evidence="7">
    <location>
        <begin position="213"/>
        <end position="239"/>
    </location>
</feature>
<dbReference type="PANTHER" id="PTHR30294:SF47">
    <property type="entry name" value="INNER MEMBRANE TRANSPORT PERMEASE YHHJ"/>
    <property type="match status" value="1"/>
</dbReference>
<feature type="transmembrane region" description="Helical" evidence="7">
    <location>
        <begin position="260"/>
        <end position="279"/>
    </location>
</feature>
<evidence type="ECO:0000256" key="5">
    <source>
        <dbReference type="ARBA" id="ARBA00023136"/>
    </source>
</evidence>
<evidence type="ECO:0000256" key="3">
    <source>
        <dbReference type="ARBA" id="ARBA00022692"/>
    </source>
</evidence>
<protein>
    <submittedName>
        <fullName evidence="9">ABC transporter permease</fullName>
    </submittedName>
</protein>
<evidence type="ECO:0000313" key="10">
    <source>
        <dbReference type="Proteomes" id="UP000694232"/>
    </source>
</evidence>
<dbReference type="PANTHER" id="PTHR30294">
    <property type="entry name" value="MEMBRANE COMPONENT OF ABC TRANSPORTER YHHJ-RELATED"/>
    <property type="match status" value="1"/>
</dbReference>
<dbReference type="Pfam" id="PF12698">
    <property type="entry name" value="ABC2_membrane_3"/>
    <property type="match status" value="1"/>
</dbReference>
<keyword evidence="4 7" id="KW-1133">Transmembrane helix</keyword>
<feature type="transmembrane region" description="Helical" evidence="7">
    <location>
        <begin position="291"/>
        <end position="314"/>
    </location>
</feature>
<keyword evidence="3 7" id="KW-0812">Transmembrane</keyword>
<sequence length="415" mass="45913">MKHASVDRSHSGAHNVASRAADGTSPAAGDAGRLPAQWPLLRKDKWLLACLTWLPILLAASIWWIFSAGIVHNLPIGVVDLSHSQLSRQLQRHLDATSTLAVTRQYQNVAAAKQDMVTSNIYAFIVIPSQFDKSVYRSELPQVTTFYNSQYILVGRVISSAIMQAVATLNAEIGIVTSLSAGNQTTQSAMGQVVPVRTQITPLFNKNTNYAQFLVSAIIPAIWQIVIVVSTILILSANTRIYGLHRWLGQRPLLHLSQTLLRYYPIFMIQGAAYLFWFYSVLQWPMHGNLLVLILAQMITTIGCMIMGAVFFFLSLDPARAMSFAGAFTAPSFAFMGITFPTSDMGTIAQAWRSLLPVSHYIEVQVSQVSYGLGGFQSLTHLLPMFGYLFPLLLTVVLMRKHLRTTPVRSDHATD</sequence>
<dbReference type="InterPro" id="IPR013525">
    <property type="entry name" value="ABC2_TM"/>
</dbReference>
<feature type="transmembrane region" description="Helical" evidence="7">
    <location>
        <begin position="46"/>
        <end position="66"/>
    </location>
</feature>
<dbReference type="GO" id="GO:0005886">
    <property type="term" value="C:plasma membrane"/>
    <property type="evidence" value="ECO:0007669"/>
    <property type="project" value="UniProtKB-SubCell"/>
</dbReference>
<feature type="domain" description="ABC-2 type transporter transmembrane" evidence="8">
    <location>
        <begin position="45"/>
        <end position="390"/>
    </location>
</feature>
<comment type="subcellular location">
    <subcellularLocation>
        <location evidence="1">Cell membrane</location>
        <topology evidence="1">Multi-pass membrane protein</topology>
    </subcellularLocation>
</comment>
<feature type="compositionally biased region" description="Basic and acidic residues" evidence="6">
    <location>
        <begin position="1"/>
        <end position="10"/>
    </location>
</feature>
<keyword evidence="10" id="KW-1185">Reference proteome</keyword>
<keyword evidence="5 7" id="KW-0472">Membrane</keyword>
<evidence type="ECO:0000256" key="2">
    <source>
        <dbReference type="ARBA" id="ARBA00022475"/>
    </source>
</evidence>
<evidence type="ECO:0000259" key="8">
    <source>
        <dbReference type="Pfam" id="PF12698"/>
    </source>
</evidence>
<evidence type="ECO:0000256" key="7">
    <source>
        <dbReference type="SAM" id="Phobius"/>
    </source>
</evidence>
<reference evidence="9" key="1">
    <citation type="submission" date="2021-06" db="EMBL/GenBank/DDBJ databases">
        <title>Vibrio nov. sp., novel gut bacterium isolated from Yellow Sea oyster.</title>
        <authorList>
            <person name="Muhammad N."/>
            <person name="Nguyen T.H."/>
            <person name="Lee Y.-J."/>
            <person name="Ko J."/>
            <person name="Kim S.-G."/>
        </authorList>
    </citation>
    <scope>NUCLEOTIDE SEQUENCE</scope>
    <source>
        <strain evidence="9">OG9-811</strain>
    </source>
</reference>
<feature type="region of interest" description="Disordered" evidence="6">
    <location>
        <begin position="1"/>
        <end position="29"/>
    </location>
</feature>
<dbReference type="AlphaFoldDB" id="A0A975UBM7"/>
<evidence type="ECO:0000313" key="9">
    <source>
        <dbReference type="EMBL" id="QXO18883.1"/>
    </source>
</evidence>
<evidence type="ECO:0000256" key="1">
    <source>
        <dbReference type="ARBA" id="ARBA00004651"/>
    </source>
</evidence>
<dbReference type="InterPro" id="IPR051449">
    <property type="entry name" value="ABC-2_transporter_component"/>
</dbReference>
<feature type="transmembrane region" description="Helical" evidence="7">
    <location>
        <begin position="321"/>
        <end position="340"/>
    </location>
</feature>
<organism evidence="9 10">
    <name type="scientific">Vibrio ostreae</name>
    <dbReference type="NCBI Taxonomy" id="2841925"/>
    <lineage>
        <taxon>Bacteria</taxon>
        <taxon>Pseudomonadati</taxon>
        <taxon>Pseudomonadota</taxon>
        <taxon>Gammaproteobacteria</taxon>
        <taxon>Vibrionales</taxon>
        <taxon>Vibrionaceae</taxon>
        <taxon>Vibrio</taxon>
    </lineage>
</organism>
<accession>A0A975UBM7</accession>
<evidence type="ECO:0000256" key="4">
    <source>
        <dbReference type="ARBA" id="ARBA00022989"/>
    </source>
</evidence>
<proteinExistence type="predicted"/>
<name>A0A975UBM7_9VIBR</name>
<gene>
    <name evidence="9" type="ORF">KNV97_11735</name>
</gene>
<dbReference type="EMBL" id="CP076643">
    <property type="protein sequence ID" value="QXO18883.1"/>
    <property type="molecule type" value="Genomic_DNA"/>
</dbReference>
<keyword evidence="2" id="KW-1003">Cell membrane</keyword>
<dbReference type="GO" id="GO:0140359">
    <property type="term" value="F:ABC-type transporter activity"/>
    <property type="evidence" value="ECO:0007669"/>
    <property type="project" value="InterPro"/>
</dbReference>
<dbReference type="KEGG" id="vos:KNV97_11735"/>